<gene>
    <name evidence="3" type="primary">ywpJ_2</name>
    <name evidence="3" type="ORF">NCTC10146_00110</name>
</gene>
<evidence type="ECO:0000256" key="1">
    <source>
        <dbReference type="ARBA" id="ARBA00001946"/>
    </source>
</evidence>
<dbReference type="Proteomes" id="UP000290495">
    <property type="component" value="Chromosome"/>
</dbReference>
<dbReference type="Gene3D" id="3.40.50.1000">
    <property type="entry name" value="HAD superfamily/HAD-like"/>
    <property type="match status" value="1"/>
</dbReference>
<dbReference type="AlphaFoldDB" id="A0A449AQ52"/>
<comment type="similarity">
    <text evidence="2">Belongs to the HAD-like hydrolase superfamily. Cof family.</text>
</comment>
<accession>A0A449AQ52</accession>
<evidence type="ECO:0000313" key="4">
    <source>
        <dbReference type="Proteomes" id="UP000290495"/>
    </source>
</evidence>
<evidence type="ECO:0000313" key="3">
    <source>
        <dbReference type="EMBL" id="VEU68663.1"/>
    </source>
</evidence>
<dbReference type="PROSITE" id="PS01228">
    <property type="entry name" value="COF_1"/>
    <property type="match status" value="1"/>
</dbReference>
<dbReference type="EMBL" id="LR215010">
    <property type="protein sequence ID" value="VEU68663.1"/>
    <property type="molecule type" value="Genomic_DNA"/>
</dbReference>
<proteinExistence type="inferred from homology"/>
<protein>
    <submittedName>
        <fullName evidence="3">Cof-like hydrolase</fullName>
        <ecNumber evidence="3">3.1.3.-</ecNumber>
    </submittedName>
</protein>
<dbReference type="SUPFAM" id="SSF56784">
    <property type="entry name" value="HAD-like"/>
    <property type="match status" value="1"/>
</dbReference>
<dbReference type="GO" id="GO:0016791">
    <property type="term" value="F:phosphatase activity"/>
    <property type="evidence" value="ECO:0007669"/>
    <property type="project" value="TreeGrafter"/>
</dbReference>
<dbReference type="NCBIfam" id="TIGR00099">
    <property type="entry name" value="Cof-subfamily"/>
    <property type="match status" value="1"/>
</dbReference>
<dbReference type="RefSeq" id="WP_004794403.1">
    <property type="nucleotide sequence ID" value="NZ_LR215010.1"/>
</dbReference>
<dbReference type="InterPro" id="IPR006379">
    <property type="entry name" value="HAD-SF_hydro_IIB"/>
</dbReference>
<dbReference type="GO" id="GO:0000287">
    <property type="term" value="F:magnesium ion binding"/>
    <property type="evidence" value="ECO:0007669"/>
    <property type="project" value="TreeGrafter"/>
</dbReference>
<evidence type="ECO:0000256" key="2">
    <source>
        <dbReference type="ARBA" id="ARBA00034778"/>
    </source>
</evidence>
<dbReference type="InterPro" id="IPR036412">
    <property type="entry name" value="HAD-like_sf"/>
</dbReference>
<reference evidence="3 4" key="1">
    <citation type="submission" date="2019-01" db="EMBL/GenBank/DDBJ databases">
        <authorList>
            <consortium name="Pathogen Informatics"/>
        </authorList>
    </citation>
    <scope>NUCLEOTIDE SEQUENCE [LARGE SCALE GENOMIC DNA]</scope>
    <source>
        <strain evidence="3 4">NCTC10146</strain>
    </source>
</reference>
<keyword evidence="3" id="KW-0378">Hydrolase</keyword>
<comment type="cofactor">
    <cofactor evidence="1">
        <name>Mg(2+)</name>
        <dbReference type="ChEBI" id="CHEBI:18420"/>
    </cofactor>
</comment>
<sequence length="286" mass="32813">MVSKNIDLSKLSLSEIDNFVFDLDGTLLNSNSELINENLETIKKLQSLGKNIIIATGRPLYTAKRIIEQINTKFPVILANGALIWDVLNDRLFKSFAIEKSIAKSIYKKLNDENYEFLTYVPGYILGHNTFRTDFFEKKNYKERIGASHYIEGDLTNEIQNYDACKFYIVKESNNESKWKELQKFLKDINGIHALVSEWPNLDVMSNDASKGNALRFLFNKFNLDLSKTISFGDAENDVSMFSVTKFSGSFNNTRHKDVAAKAKIVFESNNIPWLTQFITKIQNNK</sequence>
<dbReference type="GO" id="GO:0005829">
    <property type="term" value="C:cytosol"/>
    <property type="evidence" value="ECO:0007669"/>
    <property type="project" value="TreeGrafter"/>
</dbReference>
<dbReference type="NCBIfam" id="TIGR01484">
    <property type="entry name" value="HAD-SF-IIB"/>
    <property type="match status" value="1"/>
</dbReference>
<dbReference type="PANTHER" id="PTHR10000">
    <property type="entry name" value="PHOSPHOSERINE PHOSPHATASE"/>
    <property type="match status" value="1"/>
</dbReference>
<dbReference type="PANTHER" id="PTHR10000:SF8">
    <property type="entry name" value="HAD SUPERFAMILY HYDROLASE-LIKE, TYPE 3"/>
    <property type="match status" value="1"/>
</dbReference>
<dbReference type="Gene3D" id="3.30.1240.10">
    <property type="match status" value="1"/>
</dbReference>
<name>A0A449AQ52_9BACT</name>
<dbReference type="InterPro" id="IPR023214">
    <property type="entry name" value="HAD_sf"/>
</dbReference>
<dbReference type="Pfam" id="PF08282">
    <property type="entry name" value="Hydrolase_3"/>
    <property type="match status" value="1"/>
</dbReference>
<dbReference type="EC" id="3.1.3.-" evidence="3"/>
<organism evidence="3 4">
    <name type="scientific">Mycoplasmopsis canis</name>
    <dbReference type="NCBI Taxonomy" id="29555"/>
    <lineage>
        <taxon>Bacteria</taxon>
        <taxon>Bacillati</taxon>
        <taxon>Mycoplasmatota</taxon>
        <taxon>Mycoplasmoidales</taxon>
        <taxon>Metamycoplasmataceae</taxon>
        <taxon>Mycoplasmopsis</taxon>
    </lineage>
</organism>
<dbReference type="InterPro" id="IPR000150">
    <property type="entry name" value="Cof"/>
</dbReference>